<accession>A0A438J4S3</accession>
<comment type="caution">
    <text evidence="1">The sequence shown here is derived from an EMBL/GenBank/DDBJ whole genome shotgun (WGS) entry which is preliminary data.</text>
</comment>
<name>A0A438J4S3_VITVI</name>
<gene>
    <name evidence="1" type="ORF">CK203_021784</name>
</gene>
<reference evidence="1 2" key="1">
    <citation type="journal article" date="2018" name="PLoS Genet.">
        <title>Population sequencing reveals clonal diversity and ancestral inbreeding in the grapevine cultivar Chardonnay.</title>
        <authorList>
            <person name="Roach M.J."/>
            <person name="Johnson D.L."/>
            <person name="Bohlmann J."/>
            <person name="van Vuuren H.J."/>
            <person name="Jones S.J."/>
            <person name="Pretorius I.S."/>
            <person name="Schmidt S.A."/>
            <person name="Borneman A.R."/>
        </authorList>
    </citation>
    <scope>NUCLEOTIDE SEQUENCE [LARGE SCALE GENOMIC DNA]</scope>
    <source>
        <strain evidence="2">cv. Chardonnay</strain>
        <tissue evidence="1">Leaf</tissue>
    </source>
</reference>
<evidence type="ECO:0000313" key="2">
    <source>
        <dbReference type="Proteomes" id="UP000288805"/>
    </source>
</evidence>
<dbReference type="EMBL" id="QGNW01000063">
    <property type="protein sequence ID" value="RVX03954.1"/>
    <property type="molecule type" value="Genomic_DNA"/>
</dbReference>
<sequence>MSSVISMLKGKSAVQATSIKHDTINSGMRFKAFEKLSLDSQLHVSIFSQAGQVQGSISVDGPRMDSSVSSIAEKTRGFLIKQASYQV</sequence>
<evidence type="ECO:0000313" key="1">
    <source>
        <dbReference type="EMBL" id="RVX03954.1"/>
    </source>
</evidence>
<proteinExistence type="predicted"/>
<protein>
    <submittedName>
        <fullName evidence="1">Uncharacterized protein</fullName>
    </submittedName>
</protein>
<dbReference type="AlphaFoldDB" id="A0A438J4S3"/>
<dbReference type="Proteomes" id="UP000288805">
    <property type="component" value="Unassembled WGS sequence"/>
</dbReference>
<organism evidence="1 2">
    <name type="scientific">Vitis vinifera</name>
    <name type="common">Grape</name>
    <dbReference type="NCBI Taxonomy" id="29760"/>
    <lineage>
        <taxon>Eukaryota</taxon>
        <taxon>Viridiplantae</taxon>
        <taxon>Streptophyta</taxon>
        <taxon>Embryophyta</taxon>
        <taxon>Tracheophyta</taxon>
        <taxon>Spermatophyta</taxon>
        <taxon>Magnoliopsida</taxon>
        <taxon>eudicotyledons</taxon>
        <taxon>Gunneridae</taxon>
        <taxon>Pentapetalae</taxon>
        <taxon>rosids</taxon>
        <taxon>Vitales</taxon>
        <taxon>Vitaceae</taxon>
        <taxon>Viteae</taxon>
        <taxon>Vitis</taxon>
    </lineage>
</organism>